<sequence>MPTTYSAVFLGNIPDLDPTETNGNSENASTIVGSTFGSAGAPLYDEIVTMTANNTNGDTVIEDNDFNQTAGNLETFTIDNDGVVTTISPDSTQVYNATVNFADGSTANVTAVLVQMSNGDLYLFPEITANADNTLFESQAMESITLDGLIGDNFDITANRNDTQFVCFLRGTLIKTDKKYCPVEELRVGQKIRTKDNGFQTIRWIGRSRVSGGGVNAPVRIKKGALGNRRDLCVSQQHRMFLQDWRADLLFGENQVLVPAKSLVNDHSIIVEEREEVEYFHILFDQHEIIFAEGIPTESFHPQAMGLSKLEDATREELLRLFPELAKNQSHYGQTARIALREHEAALLQ</sequence>
<dbReference type="AlphaFoldDB" id="A0A2G5K4B2"/>
<comment type="caution">
    <text evidence="2">The sequence shown here is derived from an EMBL/GenBank/DDBJ whole genome shotgun (WGS) entry which is preliminary data.</text>
</comment>
<keyword evidence="3" id="KW-1185">Reference proteome</keyword>
<dbReference type="InterPro" id="IPR028992">
    <property type="entry name" value="Hedgehog/Intein_dom"/>
</dbReference>
<organism evidence="2 3">
    <name type="scientific">Paramylibacter kogurei</name>
    <dbReference type="NCBI Taxonomy" id="1889778"/>
    <lineage>
        <taxon>Bacteria</taxon>
        <taxon>Pseudomonadati</taxon>
        <taxon>Pseudomonadota</taxon>
        <taxon>Alphaproteobacteria</taxon>
        <taxon>Rhodobacterales</taxon>
        <taxon>Paracoccaceae</taxon>
        <taxon>Paramylibacter</taxon>
    </lineage>
</organism>
<dbReference type="EMBL" id="MDGM01000012">
    <property type="protein sequence ID" value="PIB24378.1"/>
    <property type="molecule type" value="Genomic_DNA"/>
</dbReference>
<dbReference type="InterPro" id="IPR036844">
    <property type="entry name" value="Hint_dom_sf"/>
</dbReference>
<accession>A0A2G5K4B2</accession>
<dbReference type="RefSeq" id="WP_099592707.1">
    <property type="nucleotide sequence ID" value="NZ_MDGM01000012.1"/>
</dbReference>
<dbReference type="Pfam" id="PF13403">
    <property type="entry name" value="Hint_2"/>
    <property type="match status" value="1"/>
</dbReference>
<evidence type="ECO:0000259" key="1">
    <source>
        <dbReference type="Pfam" id="PF13403"/>
    </source>
</evidence>
<dbReference type="Proteomes" id="UP000231516">
    <property type="component" value="Unassembled WGS sequence"/>
</dbReference>
<name>A0A2G5K4B2_9RHOB</name>
<dbReference type="Gene3D" id="2.170.16.10">
    <property type="entry name" value="Hedgehog/Intein (Hint) domain"/>
    <property type="match status" value="1"/>
</dbReference>
<feature type="domain" description="Hedgehog/Intein (Hint)" evidence="1">
    <location>
        <begin position="166"/>
        <end position="303"/>
    </location>
</feature>
<reference evidence="2 3" key="1">
    <citation type="submission" date="2016-08" db="EMBL/GenBank/DDBJ databases">
        <title>Draft genome of Amylibacter sp. strain 4G11.</title>
        <authorList>
            <person name="Wong S.-K."/>
            <person name="Hamasaki K."/>
            <person name="Yoshizawa S."/>
        </authorList>
    </citation>
    <scope>NUCLEOTIDE SEQUENCE [LARGE SCALE GENOMIC DNA]</scope>
    <source>
        <strain evidence="2 3">4G11</strain>
    </source>
</reference>
<protein>
    <recommendedName>
        <fullName evidence="1">Hedgehog/Intein (Hint) domain-containing protein</fullName>
    </recommendedName>
</protein>
<evidence type="ECO:0000313" key="3">
    <source>
        <dbReference type="Proteomes" id="UP000231516"/>
    </source>
</evidence>
<gene>
    <name evidence="2" type="ORF">BFP76_03975</name>
</gene>
<dbReference type="SUPFAM" id="SSF51294">
    <property type="entry name" value="Hedgehog/intein (Hint) domain"/>
    <property type="match status" value="1"/>
</dbReference>
<proteinExistence type="predicted"/>
<dbReference type="OrthoDB" id="6305173at2"/>
<evidence type="ECO:0000313" key="2">
    <source>
        <dbReference type="EMBL" id="PIB24378.1"/>
    </source>
</evidence>